<dbReference type="PROSITE" id="PS50181">
    <property type="entry name" value="FBOX"/>
    <property type="match status" value="1"/>
</dbReference>
<accession>A0A835I628</accession>
<dbReference type="PANTHER" id="PTHR34223">
    <property type="entry name" value="OS11G0201299 PROTEIN"/>
    <property type="match status" value="1"/>
</dbReference>
<dbReference type="InterPro" id="IPR036047">
    <property type="entry name" value="F-box-like_dom_sf"/>
</dbReference>
<evidence type="ECO:0000259" key="2">
    <source>
        <dbReference type="PROSITE" id="PS50181"/>
    </source>
</evidence>
<dbReference type="Gene3D" id="1.20.1280.50">
    <property type="match status" value="1"/>
</dbReference>
<dbReference type="Pfam" id="PF00646">
    <property type="entry name" value="F-box"/>
    <property type="match status" value="1"/>
</dbReference>
<evidence type="ECO:0000256" key="1">
    <source>
        <dbReference type="SAM" id="MobiDB-lite"/>
    </source>
</evidence>
<dbReference type="EMBL" id="JADFTS010000004">
    <property type="protein sequence ID" value="KAF9611926.1"/>
    <property type="molecule type" value="Genomic_DNA"/>
</dbReference>
<protein>
    <recommendedName>
        <fullName evidence="2">F-box domain-containing protein</fullName>
    </recommendedName>
</protein>
<keyword evidence="4" id="KW-1185">Reference proteome</keyword>
<dbReference type="InterPro" id="IPR001810">
    <property type="entry name" value="F-box_dom"/>
</dbReference>
<proteinExistence type="predicted"/>
<organism evidence="3 4">
    <name type="scientific">Coptis chinensis</name>
    <dbReference type="NCBI Taxonomy" id="261450"/>
    <lineage>
        <taxon>Eukaryota</taxon>
        <taxon>Viridiplantae</taxon>
        <taxon>Streptophyta</taxon>
        <taxon>Embryophyta</taxon>
        <taxon>Tracheophyta</taxon>
        <taxon>Spermatophyta</taxon>
        <taxon>Magnoliopsida</taxon>
        <taxon>Ranunculales</taxon>
        <taxon>Ranunculaceae</taxon>
        <taxon>Coptidoideae</taxon>
        <taxon>Coptis</taxon>
    </lineage>
</organism>
<gene>
    <name evidence="3" type="ORF">IFM89_036742</name>
</gene>
<dbReference type="PANTHER" id="PTHR34223:SF51">
    <property type="entry name" value="OS06G0556300 PROTEIN"/>
    <property type="match status" value="1"/>
</dbReference>
<dbReference type="Proteomes" id="UP000631114">
    <property type="component" value="Unassembled WGS sequence"/>
</dbReference>
<reference evidence="3 4" key="1">
    <citation type="submission" date="2020-10" db="EMBL/GenBank/DDBJ databases">
        <title>The Coptis chinensis genome and diversification of protoberbering-type alkaloids.</title>
        <authorList>
            <person name="Wang B."/>
            <person name="Shu S."/>
            <person name="Song C."/>
            <person name="Liu Y."/>
        </authorList>
    </citation>
    <scope>NUCLEOTIDE SEQUENCE [LARGE SCALE GENOMIC DNA]</scope>
    <source>
        <strain evidence="3">HL-2020</strain>
        <tissue evidence="3">Leaf</tissue>
    </source>
</reference>
<name>A0A835I628_9MAGN</name>
<dbReference type="InterPro" id="IPR053781">
    <property type="entry name" value="F-box_AtFBL13-like"/>
</dbReference>
<evidence type="ECO:0000313" key="3">
    <source>
        <dbReference type="EMBL" id="KAF9611926.1"/>
    </source>
</evidence>
<feature type="region of interest" description="Disordered" evidence="1">
    <location>
        <begin position="262"/>
        <end position="284"/>
    </location>
</feature>
<feature type="domain" description="F-box" evidence="2">
    <location>
        <begin position="26"/>
        <end position="79"/>
    </location>
</feature>
<dbReference type="SMART" id="SM00256">
    <property type="entry name" value="FBOX"/>
    <property type="match status" value="1"/>
</dbReference>
<comment type="caution">
    <text evidence="3">The sequence shown here is derived from an EMBL/GenBank/DDBJ whole genome shotgun (WGS) entry which is preliminary data.</text>
</comment>
<dbReference type="OrthoDB" id="603691at2759"/>
<sequence>MLMEGSIKMLTSCTAMSNKVMRMSDEDIISSLPEQILHHILSYLDMKEVLLTSLLSTKWRNVWRSVPNLIFSESFWKDPVRKVLVLSKFIYFVDTVLLLRGGSNINKLSITSSKYNNLNQIQRLITYAVMRNAKEIHMVGLDIYRAKPDLLSLLARVNTLHLVSVRISSFDTQEWLHLKSQSLENLIIEDCRGFRCLGIYTPQLKYLKVENSREEYNPSGLIEIDAPKLTSLVWKGYMYKDYIFSSPSSLVTVEVDTKINSVDEHEHLNTDSSDEDEDEHEHEAIPSPDVVFGKCLRNILKELTNAKSLILSAHGFQTAHVSRLGSTVMFNSFDSPGESLEQPCDEEGWKK</sequence>
<dbReference type="CDD" id="cd22160">
    <property type="entry name" value="F-box_AtFBL13-like"/>
    <property type="match status" value="1"/>
</dbReference>
<dbReference type="AlphaFoldDB" id="A0A835I628"/>
<dbReference type="InterPro" id="IPR053197">
    <property type="entry name" value="F-box_SCFL_complex_component"/>
</dbReference>
<dbReference type="SUPFAM" id="SSF81383">
    <property type="entry name" value="F-box domain"/>
    <property type="match status" value="1"/>
</dbReference>
<evidence type="ECO:0000313" key="4">
    <source>
        <dbReference type="Proteomes" id="UP000631114"/>
    </source>
</evidence>